<reference evidence="3" key="1">
    <citation type="journal article" date="2020" name="mSystems">
        <title>Genome- and Community-Level Interaction Insights into Carbon Utilization and Element Cycling Functions of Hydrothermarchaeota in Hydrothermal Sediment.</title>
        <authorList>
            <person name="Zhou Z."/>
            <person name="Liu Y."/>
            <person name="Xu W."/>
            <person name="Pan J."/>
            <person name="Luo Z.H."/>
            <person name="Li M."/>
        </authorList>
    </citation>
    <scope>NUCLEOTIDE SEQUENCE [LARGE SCALE GENOMIC DNA]</scope>
    <source>
        <strain evidence="3">HyVt-501</strain>
    </source>
</reference>
<dbReference type="Proteomes" id="UP000885792">
    <property type="component" value="Unassembled WGS sequence"/>
</dbReference>
<dbReference type="PANTHER" id="PTHR43630">
    <property type="entry name" value="POLY-BETA-1,6-N-ACETYL-D-GLUCOSAMINE SYNTHASE"/>
    <property type="match status" value="1"/>
</dbReference>
<proteinExistence type="inferred from homology"/>
<evidence type="ECO:0000259" key="2">
    <source>
        <dbReference type="Pfam" id="PF00535"/>
    </source>
</evidence>
<dbReference type="InterPro" id="IPR001173">
    <property type="entry name" value="Glyco_trans_2-like"/>
</dbReference>
<dbReference type="PANTHER" id="PTHR43630:SF2">
    <property type="entry name" value="GLYCOSYLTRANSFERASE"/>
    <property type="match status" value="1"/>
</dbReference>
<dbReference type="Pfam" id="PF00535">
    <property type="entry name" value="Glycos_transf_2"/>
    <property type="match status" value="1"/>
</dbReference>
<comment type="caution">
    <text evidence="3">The sequence shown here is derived from an EMBL/GenBank/DDBJ whole genome shotgun (WGS) entry which is preliminary data.</text>
</comment>
<protein>
    <submittedName>
        <fullName evidence="3">Glycosyltransferase</fullName>
    </submittedName>
</protein>
<organism evidence="3">
    <name type="scientific">Aquifex aeolicus</name>
    <dbReference type="NCBI Taxonomy" id="63363"/>
    <lineage>
        <taxon>Bacteria</taxon>
        <taxon>Pseudomonadati</taxon>
        <taxon>Aquificota</taxon>
        <taxon>Aquificia</taxon>
        <taxon>Aquificales</taxon>
        <taxon>Aquificaceae</taxon>
        <taxon>Aquifex</taxon>
    </lineage>
</organism>
<evidence type="ECO:0000313" key="3">
    <source>
        <dbReference type="EMBL" id="HHJ63395.1"/>
    </source>
</evidence>
<dbReference type="InterPro" id="IPR029044">
    <property type="entry name" value="Nucleotide-diphossugar_trans"/>
</dbReference>
<evidence type="ECO:0000256" key="1">
    <source>
        <dbReference type="ARBA" id="ARBA00038494"/>
    </source>
</evidence>
<dbReference type="SUPFAM" id="SSF53448">
    <property type="entry name" value="Nucleotide-diphospho-sugar transferases"/>
    <property type="match status" value="1"/>
</dbReference>
<accession>A0A7C5Q7J1</accession>
<dbReference type="AlphaFoldDB" id="A0A7C5Q7J1"/>
<name>A0A7C5Q7J1_AQUAO</name>
<gene>
    <name evidence="3" type="ORF">ENJ61_00650</name>
</gene>
<sequence length="300" mass="36368">MRISGFTIARNAVKFYFPLKESILSILPLVDEFIVALGDSEDETEEVVRSLNSPKIRIFRRKWDERLFRGGEILRHETNFALSKCSGDWCFYLQADEVVHEEDLEKIRHYCEKYLEDERVEGFLFNYYHFWGDYNHYLPVHGWYQQEIRIVRNRIGIESYKDAQSFRLKGRKLRVVHIPVYIYHYGWVRPPEILVRKRAEQEEMHVGRGSVNRKELPEFFDYGPLGRIPEFKGTHPKVMEERIKAFNWSDKLNYSKEGKPRRKPFKHERFKCRFIDFLEKRIFRKPLFSYNNWKIIGVER</sequence>
<dbReference type="EMBL" id="DRNB01000017">
    <property type="protein sequence ID" value="HHJ63395.1"/>
    <property type="molecule type" value="Genomic_DNA"/>
</dbReference>
<comment type="similarity">
    <text evidence="1">Belongs to the glycosyltransferase 2 family. WaaE/KdtX subfamily.</text>
</comment>
<feature type="domain" description="Glycosyltransferase 2-like" evidence="2">
    <location>
        <begin position="19"/>
        <end position="141"/>
    </location>
</feature>
<dbReference type="Gene3D" id="3.90.550.10">
    <property type="entry name" value="Spore Coat Polysaccharide Biosynthesis Protein SpsA, Chain A"/>
    <property type="match status" value="1"/>
</dbReference>